<sequence length="456" mass="48706">MKNSIHTATMHTGSGEHRLELKLADNFLRRFLGLMMTRPMRMQADRTPGMLITRCPSVQTAFMRYAIDVIYLDGGGTVTKCTPNLKPWRGSTSSGTDAQGQRYARAAHTLELPAGAIDKLAIRQGDRLCHPYFDRQQQRQPAAKKAVPSSRMQRGASMIEFAVVGPVISLLGLAVLQYGMLFFAKNQMNQASFMAARAGSMANASLSSVSKAYTTALIPLYGGGLTTQELARSRALAICETSKDPTDLAAAKALAGSAFTAADQKACEKSLTEGGAWIELLNPTKQSFDDWKDDSLKQTVGKGKRVIPNRNLATKDSSQIGGNSGQSIQDANLIKLRITQGYAPKVPLMGLIYTKYLKWLDTKTDPVYTQLVESGRIPVVTHVTMQMQSDAIEPDNPVSAPGMGNGGAPSNPGDPPVVTTDPPACGTIGCTVPPTPVDPGGNPCTGDNCPVCNGGK</sequence>
<dbReference type="PANTHER" id="PTHR37953:SF1">
    <property type="entry name" value="UPF0127 PROTEIN MJ1496"/>
    <property type="match status" value="1"/>
</dbReference>
<keyword evidence="2" id="KW-0472">Membrane</keyword>
<evidence type="ECO:0000313" key="5">
    <source>
        <dbReference type="Proteomes" id="UP001596045"/>
    </source>
</evidence>
<keyword evidence="2" id="KW-1133">Transmembrane helix</keyword>
<dbReference type="Pfam" id="PF07811">
    <property type="entry name" value="TadE"/>
    <property type="match status" value="1"/>
</dbReference>
<proteinExistence type="predicted"/>
<gene>
    <name evidence="4" type="ORF">ACFPM8_15980</name>
</gene>
<dbReference type="PANTHER" id="PTHR37953">
    <property type="entry name" value="UPF0127 PROTEIN MJ1496"/>
    <property type="match status" value="1"/>
</dbReference>
<dbReference type="EMBL" id="JBHSMT010000027">
    <property type="protein sequence ID" value="MFC5475460.1"/>
    <property type="molecule type" value="Genomic_DNA"/>
</dbReference>
<organism evidence="4 5">
    <name type="scientific">Paraherbaspirillum soli</name>
    <dbReference type="NCBI Taxonomy" id="631222"/>
    <lineage>
        <taxon>Bacteria</taxon>
        <taxon>Pseudomonadati</taxon>
        <taxon>Pseudomonadota</taxon>
        <taxon>Betaproteobacteria</taxon>
        <taxon>Burkholderiales</taxon>
        <taxon>Oxalobacteraceae</taxon>
        <taxon>Paraherbaspirillum</taxon>
    </lineage>
</organism>
<accession>A0ABW0MBM4</accession>
<dbReference type="InterPro" id="IPR038695">
    <property type="entry name" value="Saro_0823-like_sf"/>
</dbReference>
<feature type="transmembrane region" description="Helical" evidence="2">
    <location>
        <begin position="161"/>
        <end position="184"/>
    </location>
</feature>
<dbReference type="Proteomes" id="UP001596045">
    <property type="component" value="Unassembled WGS sequence"/>
</dbReference>
<dbReference type="InterPro" id="IPR012495">
    <property type="entry name" value="TadE-like_dom"/>
</dbReference>
<keyword evidence="5" id="KW-1185">Reference proteome</keyword>
<feature type="region of interest" description="Disordered" evidence="1">
    <location>
        <begin position="392"/>
        <end position="456"/>
    </location>
</feature>
<evidence type="ECO:0000256" key="2">
    <source>
        <dbReference type="SAM" id="Phobius"/>
    </source>
</evidence>
<evidence type="ECO:0000256" key="1">
    <source>
        <dbReference type="SAM" id="MobiDB-lite"/>
    </source>
</evidence>
<protein>
    <submittedName>
        <fullName evidence="4">DUF192 domain-containing protein</fullName>
    </submittedName>
</protein>
<dbReference type="Pfam" id="PF02643">
    <property type="entry name" value="DUF192"/>
    <property type="match status" value="1"/>
</dbReference>
<evidence type="ECO:0000259" key="3">
    <source>
        <dbReference type="Pfam" id="PF07811"/>
    </source>
</evidence>
<name>A0ABW0MBM4_9BURK</name>
<feature type="domain" description="TadE-like" evidence="3">
    <location>
        <begin position="155"/>
        <end position="197"/>
    </location>
</feature>
<dbReference type="InterPro" id="IPR003795">
    <property type="entry name" value="DUF192"/>
</dbReference>
<reference evidence="5" key="1">
    <citation type="journal article" date="2019" name="Int. J. Syst. Evol. Microbiol.">
        <title>The Global Catalogue of Microorganisms (GCM) 10K type strain sequencing project: providing services to taxonomists for standard genome sequencing and annotation.</title>
        <authorList>
            <consortium name="The Broad Institute Genomics Platform"/>
            <consortium name="The Broad Institute Genome Sequencing Center for Infectious Disease"/>
            <person name="Wu L."/>
            <person name="Ma J."/>
        </authorList>
    </citation>
    <scope>NUCLEOTIDE SEQUENCE [LARGE SCALE GENOMIC DNA]</scope>
    <source>
        <strain evidence="5">JCM 17066</strain>
    </source>
</reference>
<comment type="caution">
    <text evidence="4">The sequence shown here is derived from an EMBL/GenBank/DDBJ whole genome shotgun (WGS) entry which is preliminary data.</text>
</comment>
<evidence type="ECO:0000313" key="4">
    <source>
        <dbReference type="EMBL" id="MFC5475460.1"/>
    </source>
</evidence>
<dbReference type="RefSeq" id="WP_378998776.1">
    <property type="nucleotide sequence ID" value="NZ_JBHSMT010000027.1"/>
</dbReference>
<keyword evidence="2" id="KW-0812">Transmembrane</keyword>
<dbReference type="Gene3D" id="2.60.120.1140">
    <property type="entry name" value="Protein of unknown function DUF192"/>
    <property type="match status" value="1"/>
</dbReference>